<evidence type="ECO:0008006" key="3">
    <source>
        <dbReference type="Google" id="ProtNLM"/>
    </source>
</evidence>
<reference evidence="1" key="1">
    <citation type="submission" date="2023-06" db="EMBL/GenBank/DDBJ databases">
        <authorList>
            <consortium name="Lawrence Berkeley National Laboratory"/>
            <person name="Ahrendt S."/>
            <person name="Sahu N."/>
            <person name="Indic B."/>
            <person name="Wong-Bajracharya J."/>
            <person name="Merenyi Z."/>
            <person name="Ke H.-M."/>
            <person name="Monk M."/>
            <person name="Kocsube S."/>
            <person name="Drula E."/>
            <person name="Lipzen A."/>
            <person name="Balint B."/>
            <person name="Henrissat B."/>
            <person name="Andreopoulos B."/>
            <person name="Martin F.M."/>
            <person name="Harder C.B."/>
            <person name="Rigling D."/>
            <person name="Ford K.L."/>
            <person name="Foster G.D."/>
            <person name="Pangilinan J."/>
            <person name="Papanicolaou A."/>
            <person name="Barry K."/>
            <person name="LaButti K."/>
            <person name="Viragh M."/>
            <person name="Koriabine M."/>
            <person name="Yan M."/>
            <person name="Riley R."/>
            <person name="Champramary S."/>
            <person name="Plett K.L."/>
            <person name="Tsai I.J."/>
            <person name="Slot J."/>
            <person name="Sipos G."/>
            <person name="Plett J."/>
            <person name="Nagy L.G."/>
            <person name="Grigoriev I.V."/>
        </authorList>
    </citation>
    <scope>NUCLEOTIDE SEQUENCE</scope>
    <source>
        <strain evidence="1">HWK02</strain>
    </source>
</reference>
<name>A0AA39QDU8_9AGAR</name>
<organism evidence="1 2">
    <name type="scientific">Armillaria luteobubalina</name>
    <dbReference type="NCBI Taxonomy" id="153913"/>
    <lineage>
        <taxon>Eukaryota</taxon>
        <taxon>Fungi</taxon>
        <taxon>Dikarya</taxon>
        <taxon>Basidiomycota</taxon>
        <taxon>Agaricomycotina</taxon>
        <taxon>Agaricomycetes</taxon>
        <taxon>Agaricomycetidae</taxon>
        <taxon>Agaricales</taxon>
        <taxon>Marasmiineae</taxon>
        <taxon>Physalacriaceae</taxon>
        <taxon>Armillaria</taxon>
    </lineage>
</organism>
<protein>
    <recommendedName>
        <fullName evidence="3">CxC2-like cysteine cluster KDZ transposase-associated domain-containing protein</fullName>
    </recommendedName>
</protein>
<dbReference type="Proteomes" id="UP001175228">
    <property type="component" value="Unassembled WGS sequence"/>
</dbReference>
<dbReference type="EMBL" id="JAUEPU010000007">
    <property type="protein sequence ID" value="KAK0501067.1"/>
    <property type="molecule type" value="Genomic_DNA"/>
</dbReference>
<sequence>MGKISAYKYYHLLVHLTVNTGIKTPSDNFDAFIRVVRKWSFICLLKRAGVGNDQGGWKDVKPGSCAVECLACPRPGINMPEHVDPDSPSAWESTLFNVSSEEKDPGLSKGLAYFVDTQTFHKHLKDFDKFDLCVGETQVEMDYGYLMAVKRFAGVPHLVTSYDIACQWSINLKEHINIYGDFMHPKIPKKVYLVLKFHLPGHIKDCQEKYCMSFHTHGDGPWPLTQELDQHFGDFNWQKNVSQGDTLLCKIKDAMPKASDHEDQFEHFTASLPETDVAKWTKMVEGWEVDRNKPNPFAQTVASKTEAAMCLQLAREDVQDEIAGLDGDMLHTTSPKSMISQGIQLESAQVSRLTKELGAHSTDLQRAQVLEKANRLRRTVESWFVVQEVHMPMVRALRIQDNQGNSPSLPAYSLPLYLPSSILPVNPCDKTLTCAESRLCIAQGYNLLHTLRSQLLSLSKAYKDGDTNVLTQKERLKCHKMTQDLNTRITQAKQYYHDVRKRLTILSTELGEWGWQAQLRLMEDSDVCRIANDEGGISEGNRSMLWIWYSLHLGDVPGGVEECLQIEWVEMDHIKLTLEHEANLWLSCAKSAAEGVALINASEGAGAYAKSQAAIRKALRLSFEEKWQYVGQWLELGEMGKASPDNEEFFN</sequence>
<gene>
    <name evidence="1" type="ORF">EDD18DRAFT_1348522</name>
</gene>
<accession>A0AA39QDU8</accession>
<evidence type="ECO:0000313" key="2">
    <source>
        <dbReference type="Proteomes" id="UP001175228"/>
    </source>
</evidence>
<proteinExistence type="predicted"/>
<dbReference type="AlphaFoldDB" id="A0AA39QDU8"/>
<dbReference type="InterPro" id="IPR040521">
    <property type="entry name" value="KDZ"/>
</dbReference>
<keyword evidence="2" id="KW-1185">Reference proteome</keyword>
<comment type="caution">
    <text evidence="1">The sequence shown here is derived from an EMBL/GenBank/DDBJ whole genome shotgun (WGS) entry which is preliminary data.</text>
</comment>
<evidence type="ECO:0000313" key="1">
    <source>
        <dbReference type="EMBL" id="KAK0501067.1"/>
    </source>
</evidence>
<dbReference type="Pfam" id="PF18758">
    <property type="entry name" value="KDZ"/>
    <property type="match status" value="1"/>
</dbReference>